<dbReference type="Pfam" id="PF01547">
    <property type="entry name" value="SBP_bac_1"/>
    <property type="match status" value="1"/>
</dbReference>
<sequence length="444" mass="49665">MKKKAGLLKLALPLVLISLSACSGAPSGQGTKGTAKPEDMKPPAPPEPVTLTITNHKSVGFTEKDFQTYFVEPVAKKYPHIKLEYIKPDKGTELEDLIAAGKTPDLIFASNGYFALLKQLDIMQDMNEYVKKYKVDLSVYDQPILERIKQAGDKGELYSIPFSLNYGMMLYNKDIFDKFGVPYPKDIMSFEEILPIAQKINRTENGIQYVGFEPQNADTITGQLGIPPVGADDKPNIDKPEYKRVFDFLKQVYDLPGQIGPNGKHNWGRNGFLKDQNLAMFLEWTNDAAAPLEEASKSGFNSWDISALPNFKDKLGNGRPVDSHMTFISKSSKHKEEAFQVILESVSRETQMLVSANARISSIPDKTIQANYAKNFESYKGKKVQNIFLTKQTPQQKSSNYGSKASSIVREEQKNMALGLKDVNTALKDAQERVLKNVEEEKSK</sequence>
<gene>
    <name evidence="3" type="ORF">PAECIP111802_02411</name>
</gene>
<name>A0ABN7TN08_9BACL</name>
<protein>
    <recommendedName>
        <fullName evidence="5">Extracellular solute-binding protein</fullName>
    </recommendedName>
</protein>
<dbReference type="PANTHER" id="PTHR43649">
    <property type="entry name" value="ARABINOSE-BINDING PROTEIN-RELATED"/>
    <property type="match status" value="1"/>
</dbReference>
<dbReference type="RefSeq" id="WP_218098756.1">
    <property type="nucleotide sequence ID" value="NZ_CAJVCE010000006.1"/>
</dbReference>
<evidence type="ECO:0000313" key="4">
    <source>
        <dbReference type="Proteomes" id="UP000730618"/>
    </source>
</evidence>
<evidence type="ECO:0000256" key="1">
    <source>
        <dbReference type="SAM" id="MobiDB-lite"/>
    </source>
</evidence>
<dbReference type="InterPro" id="IPR050490">
    <property type="entry name" value="Bact_solute-bd_prot1"/>
</dbReference>
<accession>A0ABN7TN08</accession>
<dbReference type="PANTHER" id="PTHR43649:SF12">
    <property type="entry name" value="DIACETYLCHITOBIOSE BINDING PROTEIN DASA"/>
    <property type="match status" value="1"/>
</dbReference>
<evidence type="ECO:0008006" key="5">
    <source>
        <dbReference type="Google" id="ProtNLM"/>
    </source>
</evidence>
<dbReference type="EMBL" id="CAJVCE010000006">
    <property type="protein sequence ID" value="CAG7638151.1"/>
    <property type="molecule type" value="Genomic_DNA"/>
</dbReference>
<reference evidence="3 4" key="1">
    <citation type="submission" date="2021-06" db="EMBL/GenBank/DDBJ databases">
        <authorList>
            <person name="Criscuolo A."/>
        </authorList>
    </citation>
    <scope>NUCLEOTIDE SEQUENCE [LARGE SCALE GENOMIC DNA]</scope>
    <source>
        <strain evidence="4">CIP 111802</strain>
    </source>
</reference>
<keyword evidence="4" id="KW-1185">Reference proteome</keyword>
<comment type="caution">
    <text evidence="3">The sequence shown here is derived from an EMBL/GenBank/DDBJ whole genome shotgun (WGS) entry which is preliminary data.</text>
</comment>
<evidence type="ECO:0000313" key="3">
    <source>
        <dbReference type="EMBL" id="CAG7638151.1"/>
    </source>
</evidence>
<feature type="signal peptide" evidence="2">
    <location>
        <begin position="1"/>
        <end position="25"/>
    </location>
</feature>
<feature type="chain" id="PRO_5045315716" description="Extracellular solute-binding protein" evidence="2">
    <location>
        <begin position="26"/>
        <end position="444"/>
    </location>
</feature>
<proteinExistence type="predicted"/>
<organism evidence="3 4">
    <name type="scientific">Paenibacillus allorhizosphaerae</name>
    <dbReference type="NCBI Taxonomy" id="2849866"/>
    <lineage>
        <taxon>Bacteria</taxon>
        <taxon>Bacillati</taxon>
        <taxon>Bacillota</taxon>
        <taxon>Bacilli</taxon>
        <taxon>Bacillales</taxon>
        <taxon>Paenibacillaceae</taxon>
        <taxon>Paenibacillus</taxon>
    </lineage>
</organism>
<dbReference type="Proteomes" id="UP000730618">
    <property type="component" value="Unassembled WGS sequence"/>
</dbReference>
<evidence type="ECO:0000256" key="2">
    <source>
        <dbReference type="SAM" id="SignalP"/>
    </source>
</evidence>
<keyword evidence="2" id="KW-0732">Signal</keyword>
<feature type="region of interest" description="Disordered" evidence="1">
    <location>
        <begin position="25"/>
        <end position="46"/>
    </location>
</feature>
<dbReference type="InterPro" id="IPR006059">
    <property type="entry name" value="SBP"/>
</dbReference>
<dbReference type="PROSITE" id="PS51257">
    <property type="entry name" value="PROKAR_LIPOPROTEIN"/>
    <property type="match status" value="1"/>
</dbReference>